<feature type="domain" description="Myb/SANT-like DNA-binding" evidence="2">
    <location>
        <begin position="24"/>
        <end position="94"/>
    </location>
</feature>
<feature type="region of interest" description="Disordered" evidence="1">
    <location>
        <begin position="118"/>
        <end position="165"/>
    </location>
</feature>
<name>A0A8T1VPH1_9STRA</name>
<reference evidence="3" key="1">
    <citation type="submission" date="2021-02" db="EMBL/GenBank/DDBJ databases">
        <authorList>
            <person name="Palmer J.M."/>
        </authorList>
    </citation>
    <scope>NUCLEOTIDE SEQUENCE</scope>
    <source>
        <strain evidence="3">SCRP23</strain>
    </source>
</reference>
<feature type="compositionally biased region" description="Low complexity" evidence="1">
    <location>
        <begin position="140"/>
        <end position="158"/>
    </location>
</feature>
<protein>
    <recommendedName>
        <fullName evidence="2">Myb/SANT-like DNA-binding domain-containing protein</fullName>
    </recommendedName>
</protein>
<proteinExistence type="predicted"/>
<evidence type="ECO:0000313" key="3">
    <source>
        <dbReference type="EMBL" id="KAG7383021.1"/>
    </source>
</evidence>
<dbReference type="InterPro" id="IPR044822">
    <property type="entry name" value="Myb_DNA-bind_4"/>
</dbReference>
<gene>
    <name evidence="3" type="ORF">PHYBOEH_010150</name>
</gene>
<dbReference type="EMBL" id="JAGDFL010000680">
    <property type="protein sequence ID" value="KAG7383021.1"/>
    <property type="molecule type" value="Genomic_DNA"/>
</dbReference>
<comment type="caution">
    <text evidence="3">The sequence shown here is derived from an EMBL/GenBank/DDBJ whole genome shotgun (WGS) entry which is preliminary data.</text>
</comment>
<dbReference type="OrthoDB" id="128391at2759"/>
<dbReference type="Proteomes" id="UP000693981">
    <property type="component" value="Unassembled WGS sequence"/>
</dbReference>
<evidence type="ECO:0000313" key="4">
    <source>
        <dbReference type="Proteomes" id="UP000693981"/>
    </source>
</evidence>
<sequence>MAKQFIEEKRGRGRPPANGNCIVWTESMVEILLHLRFETFVAELSVSRGSKSLKQAWASLAEELSSRSNVAVSVEQCRNKLKALKSKWLAYHAGGISSEPVCLALMDTFWEAGRHQAMQVKTDRSDPNSSSERPAKRPRATSTSESESSAASTPTVIAPAPPTPASPSIAVPSLVSAAQLLDVGVQVHSQAFADIASVAVDAARAKSTGGADNEELSRLEKIINDRFVEILERQDKQLQLIEKQNQLLAKVVEELKRGKQTRNDLLD</sequence>
<keyword evidence="4" id="KW-1185">Reference proteome</keyword>
<evidence type="ECO:0000259" key="2">
    <source>
        <dbReference type="Pfam" id="PF13837"/>
    </source>
</evidence>
<evidence type="ECO:0000256" key="1">
    <source>
        <dbReference type="SAM" id="MobiDB-lite"/>
    </source>
</evidence>
<dbReference type="Pfam" id="PF13837">
    <property type="entry name" value="Myb_DNA-bind_4"/>
    <property type="match status" value="1"/>
</dbReference>
<dbReference type="AlphaFoldDB" id="A0A8T1VPH1"/>
<accession>A0A8T1VPH1</accession>
<organism evidence="3 4">
    <name type="scientific">Phytophthora boehmeriae</name>
    <dbReference type="NCBI Taxonomy" id="109152"/>
    <lineage>
        <taxon>Eukaryota</taxon>
        <taxon>Sar</taxon>
        <taxon>Stramenopiles</taxon>
        <taxon>Oomycota</taxon>
        <taxon>Peronosporomycetes</taxon>
        <taxon>Peronosporales</taxon>
        <taxon>Peronosporaceae</taxon>
        <taxon>Phytophthora</taxon>
    </lineage>
</organism>